<sequence length="123" mass="13648">MSDHAVVTLSFTRPVYAHELRPDDVFAFPDAPRTPLTVTDVKKAAISPELTLLAFTLLGRTEPVNLPASTPVKPLRMARVISMTCLLCRRNQDIELDLPRDGEPLSMVCADHVPDQDLPEDQD</sequence>
<reference evidence="1 2" key="1">
    <citation type="submission" date="2024-10" db="EMBL/GenBank/DDBJ databases">
        <title>The Natural Products Discovery Center: Release of the First 8490 Sequenced Strains for Exploring Actinobacteria Biosynthetic Diversity.</title>
        <authorList>
            <person name="Kalkreuter E."/>
            <person name="Kautsar S.A."/>
            <person name="Yang D."/>
            <person name="Bader C.D."/>
            <person name="Teijaro C.N."/>
            <person name="Fluegel L."/>
            <person name="Davis C.M."/>
            <person name="Simpson J.R."/>
            <person name="Lauterbach L."/>
            <person name="Steele A.D."/>
            <person name="Gui C."/>
            <person name="Meng S."/>
            <person name="Li G."/>
            <person name="Viehrig K."/>
            <person name="Ye F."/>
            <person name="Su P."/>
            <person name="Kiefer A.F."/>
            <person name="Nichols A."/>
            <person name="Cepeda A.J."/>
            <person name="Yan W."/>
            <person name="Fan B."/>
            <person name="Jiang Y."/>
            <person name="Adhikari A."/>
            <person name="Zheng C.-J."/>
            <person name="Schuster L."/>
            <person name="Cowan T.M."/>
            <person name="Smanski M.J."/>
            <person name="Chevrette M.G."/>
            <person name="De Carvalho L.P.S."/>
            <person name="Shen B."/>
        </authorList>
    </citation>
    <scope>NUCLEOTIDE SEQUENCE [LARGE SCALE GENOMIC DNA]</scope>
    <source>
        <strain evidence="1 2">NPDC001390</strain>
    </source>
</reference>
<evidence type="ECO:0000313" key="1">
    <source>
        <dbReference type="EMBL" id="MFF4524028.1"/>
    </source>
</evidence>
<keyword evidence="2" id="KW-1185">Reference proteome</keyword>
<accession>A0ABW6UPR1</accession>
<comment type="caution">
    <text evidence="1">The sequence shown here is derived from an EMBL/GenBank/DDBJ whole genome shotgun (WGS) entry which is preliminary data.</text>
</comment>
<proteinExistence type="predicted"/>
<name>A0ABW6UPR1_9ACTN</name>
<dbReference type="RefSeq" id="WP_350951402.1">
    <property type="nucleotide sequence ID" value="NZ_JBEOYX010000002.1"/>
</dbReference>
<gene>
    <name evidence="1" type="ORF">ACFY1D_21805</name>
</gene>
<dbReference type="Proteomes" id="UP001602058">
    <property type="component" value="Unassembled WGS sequence"/>
</dbReference>
<protein>
    <submittedName>
        <fullName evidence="1">Uncharacterized protein</fullName>
    </submittedName>
</protein>
<organism evidence="1 2">
    <name type="scientific">Streptomyces bluensis</name>
    <dbReference type="NCBI Taxonomy" id="33897"/>
    <lineage>
        <taxon>Bacteria</taxon>
        <taxon>Bacillati</taxon>
        <taxon>Actinomycetota</taxon>
        <taxon>Actinomycetes</taxon>
        <taxon>Kitasatosporales</taxon>
        <taxon>Streptomycetaceae</taxon>
        <taxon>Streptomyces</taxon>
    </lineage>
</organism>
<evidence type="ECO:0000313" key="2">
    <source>
        <dbReference type="Proteomes" id="UP001602058"/>
    </source>
</evidence>
<dbReference type="EMBL" id="JBIAWJ010000011">
    <property type="protein sequence ID" value="MFF4524028.1"/>
    <property type="molecule type" value="Genomic_DNA"/>
</dbReference>